<dbReference type="CDD" id="cd06198">
    <property type="entry name" value="FNR_like_3"/>
    <property type="match status" value="1"/>
</dbReference>
<dbReference type="GO" id="GO:0046872">
    <property type="term" value="F:metal ion binding"/>
    <property type="evidence" value="ECO:0007669"/>
    <property type="project" value="UniProtKB-KW"/>
</dbReference>
<dbReference type="PANTHER" id="PTHR47354:SF8">
    <property type="entry name" value="1,2-PHENYLACETYL-COA EPOXIDASE, SUBUNIT E"/>
    <property type="match status" value="1"/>
</dbReference>
<dbReference type="InterPro" id="IPR050415">
    <property type="entry name" value="MRET"/>
</dbReference>
<dbReference type="Proteomes" id="UP000236023">
    <property type="component" value="Unassembled WGS sequence"/>
</dbReference>
<dbReference type="RefSeq" id="WP_102894359.1">
    <property type="nucleotide sequence ID" value="NZ_JAMOHU010000021.1"/>
</dbReference>
<dbReference type="Gene3D" id="2.40.30.10">
    <property type="entry name" value="Translation factors"/>
    <property type="match status" value="1"/>
</dbReference>
<dbReference type="SUPFAM" id="SSF52343">
    <property type="entry name" value="Ferredoxin reductase-like, C-terminal NADP-linked domain"/>
    <property type="match status" value="1"/>
</dbReference>
<dbReference type="InterPro" id="IPR039261">
    <property type="entry name" value="FNR_nucleotide-bd"/>
</dbReference>
<protein>
    <submittedName>
        <fullName evidence="15">Ferric reductase</fullName>
    </submittedName>
</protein>
<proteinExistence type="predicted"/>
<keyword evidence="5" id="KW-0001">2Fe-2S</keyword>
<dbReference type="Gene3D" id="3.40.50.80">
    <property type="entry name" value="Nucleotide-binding domain of ferredoxin-NADP reductase (FNR) module"/>
    <property type="match status" value="1"/>
</dbReference>
<keyword evidence="7" id="KW-0274">FAD</keyword>
<evidence type="ECO:0000256" key="4">
    <source>
        <dbReference type="ARBA" id="ARBA00022692"/>
    </source>
</evidence>
<dbReference type="GO" id="GO:0050660">
    <property type="term" value="F:flavin adenine dinucleotide binding"/>
    <property type="evidence" value="ECO:0007669"/>
    <property type="project" value="TreeGrafter"/>
</dbReference>
<evidence type="ECO:0000256" key="10">
    <source>
        <dbReference type="ARBA" id="ARBA00023004"/>
    </source>
</evidence>
<feature type="transmembrane region" description="Helical" evidence="13">
    <location>
        <begin position="38"/>
        <end position="59"/>
    </location>
</feature>
<gene>
    <name evidence="15" type="ORF">CXK94_10850</name>
</gene>
<evidence type="ECO:0000256" key="12">
    <source>
        <dbReference type="ARBA" id="ARBA00023136"/>
    </source>
</evidence>
<feature type="domain" description="FAD-binding FR-type" evidence="14">
    <location>
        <begin position="216"/>
        <end position="318"/>
    </location>
</feature>
<dbReference type="GO" id="GO:0051537">
    <property type="term" value="F:2 iron, 2 sulfur cluster binding"/>
    <property type="evidence" value="ECO:0007669"/>
    <property type="project" value="UniProtKB-KW"/>
</dbReference>
<evidence type="ECO:0000256" key="2">
    <source>
        <dbReference type="ARBA" id="ARBA00004141"/>
    </source>
</evidence>
<sequence>MRSIKLTYAALFVGLTLLWLLVDDFIMARYPFWPLRKALVNYSGVLAIGAMSVAVVLAARPKRFERFFDGLDKTYRLHKWLGISALVIATVHWGWGQIPKWLVGFGWLERPARRGAEQAAGGIAGLLRDLHGPAEDLGEWAFYAGAILIVLALVKRFPYRWFFKTHRWLALIYLLLVLHSLVLTPAAYWRSPLGVVLALMLAAGSVAACISLLRRIGRKHQVVGRIEALTHHQDNRVLRVEIQLDGAWPGHEAGQFAFVTFDPREGPHPFSLSSAWRNDGRLAFSIKGLGDYTRTLPDTLKVGDLVTVEGPYGCFDFHGDKPGQIWVAGGIGIAPFIGRLQVLADSGQGGNTDLFYCTSAPDRGFIERIEQLAERARVRLHVLVASENGRLSPERLRQLAPHWQDCDLWFCGPAGFGHDLRQDLQRHGLPPKDFHQELFNMR</sequence>
<dbReference type="Pfam" id="PF01794">
    <property type="entry name" value="Ferric_reduct"/>
    <property type="match status" value="1"/>
</dbReference>
<evidence type="ECO:0000256" key="5">
    <source>
        <dbReference type="ARBA" id="ARBA00022714"/>
    </source>
</evidence>
<evidence type="ECO:0000259" key="14">
    <source>
        <dbReference type="PROSITE" id="PS51384"/>
    </source>
</evidence>
<evidence type="ECO:0000256" key="6">
    <source>
        <dbReference type="ARBA" id="ARBA00022723"/>
    </source>
</evidence>
<feature type="transmembrane region" description="Helical" evidence="13">
    <location>
        <begin position="80"/>
        <end position="98"/>
    </location>
</feature>
<dbReference type="GO" id="GO:0016491">
    <property type="term" value="F:oxidoreductase activity"/>
    <property type="evidence" value="ECO:0007669"/>
    <property type="project" value="UniProtKB-KW"/>
</dbReference>
<comment type="subcellular location">
    <subcellularLocation>
        <location evidence="2">Membrane</location>
        <topology evidence="2">Multi-pass membrane protein</topology>
    </subcellularLocation>
</comment>
<evidence type="ECO:0000256" key="13">
    <source>
        <dbReference type="SAM" id="Phobius"/>
    </source>
</evidence>
<dbReference type="InterPro" id="IPR013130">
    <property type="entry name" value="Fe3_Rdtase_TM_dom"/>
</dbReference>
<feature type="transmembrane region" description="Helical" evidence="13">
    <location>
        <begin position="195"/>
        <end position="213"/>
    </location>
</feature>
<evidence type="ECO:0000256" key="1">
    <source>
        <dbReference type="ARBA" id="ARBA00001974"/>
    </source>
</evidence>
<evidence type="ECO:0000313" key="15">
    <source>
        <dbReference type="EMBL" id="PNG09524.1"/>
    </source>
</evidence>
<keyword evidence="4 13" id="KW-0812">Transmembrane</keyword>
<evidence type="ECO:0000256" key="11">
    <source>
        <dbReference type="ARBA" id="ARBA00023014"/>
    </source>
</evidence>
<keyword evidence="8 13" id="KW-1133">Transmembrane helix</keyword>
<evidence type="ECO:0000256" key="7">
    <source>
        <dbReference type="ARBA" id="ARBA00022827"/>
    </source>
</evidence>
<dbReference type="PRINTS" id="PR00409">
    <property type="entry name" value="PHDIOXRDTASE"/>
</dbReference>
<evidence type="ECO:0000256" key="3">
    <source>
        <dbReference type="ARBA" id="ARBA00022630"/>
    </source>
</evidence>
<keyword evidence="10" id="KW-0408">Iron</keyword>
<dbReference type="InterPro" id="IPR017938">
    <property type="entry name" value="Riboflavin_synthase-like_b-brl"/>
</dbReference>
<dbReference type="AlphaFoldDB" id="A0A2N8T448"/>
<keyword evidence="6" id="KW-0479">Metal-binding</keyword>
<comment type="caution">
    <text evidence="15">The sequence shown here is derived from an EMBL/GenBank/DDBJ whole genome shotgun (WGS) entry which is preliminary data.</text>
</comment>
<dbReference type="SUPFAM" id="SSF63380">
    <property type="entry name" value="Riboflavin synthase domain-like"/>
    <property type="match status" value="1"/>
</dbReference>
<keyword evidence="12 13" id="KW-0472">Membrane</keyword>
<feature type="transmembrane region" description="Helical" evidence="13">
    <location>
        <begin position="169"/>
        <end position="189"/>
    </location>
</feature>
<name>A0A2N8T448_STUST</name>
<evidence type="ECO:0000256" key="9">
    <source>
        <dbReference type="ARBA" id="ARBA00023002"/>
    </source>
</evidence>
<dbReference type="EMBL" id="POUT01000005">
    <property type="protein sequence ID" value="PNG09524.1"/>
    <property type="molecule type" value="Genomic_DNA"/>
</dbReference>
<dbReference type="PROSITE" id="PS51384">
    <property type="entry name" value="FAD_FR"/>
    <property type="match status" value="1"/>
</dbReference>
<dbReference type="GO" id="GO:0016020">
    <property type="term" value="C:membrane"/>
    <property type="evidence" value="ECO:0007669"/>
    <property type="project" value="UniProtKB-SubCell"/>
</dbReference>
<comment type="cofactor">
    <cofactor evidence="1">
        <name>FAD</name>
        <dbReference type="ChEBI" id="CHEBI:57692"/>
    </cofactor>
</comment>
<evidence type="ECO:0000256" key="8">
    <source>
        <dbReference type="ARBA" id="ARBA00022989"/>
    </source>
</evidence>
<keyword evidence="9" id="KW-0560">Oxidoreductase</keyword>
<feature type="transmembrane region" description="Helical" evidence="13">
    <location>
        <begin position="140"/>
        <end position="157"/>
    </location>
</feature>
<keyword evidence="11" id="KW-0411">Iron-sulfur</keyword>
<dbReference type="PANTHER" id="PTHR47354">
    <property type="entry name" value="NADH OXIDOREDUCTASE HCR"/>
    <property type="match status" value="1"/>
</dbReference>
<keyword evidence="3" id="KW-0285">Flavoprotein</keyword>
<accession>A0A2N8T448</accession>
<evidence type="ECO:0000313" key="16">
    <source>
        <dbReference type="Proteomes" id="UP000236023"/>
    </source>
</evidence>
<dbReference type="InterPro" id="IPR017927">
    <property type="entry name" value="FAD-bd_FR_type"/>
</dbReference>
<organism evidence="15 16">
    <name type="scientific">Stutzerimonas stutzeri</name>
    <name type="common">Pseudomonas stutzeri</name>
    <dbReference type="NCBI Taxonomy" id="316"/>
    <lineage>
        <taxon>Bacteria</taxon>
        <taxon>Pseudomonadati</taxon>
        <taxon>Pseudomonadota</taxon>
        <taxon>Gammaproteobacteria</taxon>
        <taxon>Pseudomonadales</taxon>
        <taxon>Pseudomonadaceae</taxon>
        <taxon>Stutzerimonas</taxon>
    </lineage>
</organism>
<reference evidence="15 16" key="1">
    <citation type="submission" date="2018-01" db="EMBL/GenBank/DDBJ databases">
        <title>Denitrification phenotypes of diverse strains of Pseudomonas stutzeri.</title>
        <authorList>
            <person name="Milligan D.A."/>
            <person name="Bergaust L."/>
            <person name="Bakken L.R."/>
            <person name="Frostegard A."/>
        </authorList>
    </citation>
    <scope>NUCLEOTIDE SEQUENCE [LARGE SCALE GENOMIC DNA]</scope>
    <source>
        <strain evidence="15 16">24a75</strain>
    </source>
</reference>